<evidence type="ECO:0000313" key="2">
    <source>
        <dbReference type="EMBL" id="THU85535.1"/>
    </source>
</evidence>
<name>A0A4V4HD25_DENBC</name>
<reference evidence="2 3" key="1">
    <citation type="journal article" date="2019" name="Nat. Ecol. Evol.">
        <title>Megaphylogeny resolves global patterns of mushroom evolution.</title>
        <authorList>
            <person name="Varga T."/>
            <person name="Krizsan K."/>
            <person name="Foldi C."/>
            <person name="Dima B."/>
            <person name="Sanchez-Garcia M."/>
            <person name="Sanchez-Ramirez S."/>
            <person name="Szollosi G.J."/>
            <person name="Szarkandi J.G."/>
            <person name="Papp V."/>
            <person name="Albert L."/>
            <person name="Andreopoulos W."/>
            <person name="Angelini C."/>
            <person name="Antonin V."/>
            <person name="Barry K.W."/>
            <person name="Bougher N.L."/>
            <person name="Buchanan P."/>
            <person name="Buyck B."/>
            <person name="Bense V."/>
            <person name="Catcheside P."/>
            <person name="Chovatia M."/>
            <person name="Cooper J."/>
            <person name="Damon W."/>
            <person name="Desjardin D."/>
            <person name="Finy P."/>
            <person name="Geml J."/>
            <person name="Haridas S."/>
            <person name="Hughes K."/>
            <person name="Justo A."/>
            <person name="Karasinski D."/>
            <person name="Kautmanova I."/>
            <person name="Kiss B."/>
            <person name="Kocsube S."/>
            <person name="Kotiranta H."/>
            <person name="LaButti K.M."/>
            <person name="Lechner B.E."/>
            <person name="Liimatainen K."/>
            <person name="Lipzen A."/>
            <person name="Lukacs Z."/>
            <person name="Mihaltcheva S."/>
            <person name="Morgado L.N."/>
            <person name="Niskanen T."/>
            <person name="Noordeloos M.E."/>
            <person name="Ohm R.A."/>
            <person name="Ortiz-Santana B."/>
            <person name="Ovrebo C."/>
            <person name="Racz N."/>
            <person name="Riley R."/>
            <person name="Savchenko A."/>
            <person name="Shiryaev A."/>
            <person name="Soop K."/>
            <person name="Spirin V."/>
            <person name="Szebenyi C."/>
            <person name="Tomsovsky M."/>
            <person name="Tulloss R.E."/>
            <person name="Uehling J."/>
            <person name="Grigoriev I.V."/>
            <person name="Vagvolgyi C."/>
            <person name="Papp T."/>
            <person name="Martin F.M."/>
            <person name="Miettinen O."/>
            <person name="Hibbett D.S."/>
            <person name="Nagy L.G."/>
        </authorList>
    </citation>
    <scope>NUCLEOTIDE SEQUENCE [LARGE SCALE GENOMIC DNA]</scope>
    <source>
        <strain evidence="2 3">CBS 962.96</strain>
    </source>
</reference>
<evidence type="ECO:0000313" key="3">
    <source>
        <dbReference type="Proteomes" id="UP000297245"/>
    </source>
</evidence>
<organism evidence="2 3">
    <name type="scientific">Dendrothele bispora (strain CBS 962.96)</name>
    <dbReference type="NCBI Taxonomy" id="1314807"/>
    <lineage>
        <taxon>Eukaryota</taxon>
        <taxon>Fungi</taxon>
        <taxon>Dikarya</taxon>
        <taxon>Basidiomycota</taxon>
        <taxon>Agaricomycotina</taxon>
        <taxon>Agaricomycetes</taxon>
        <taxon>Agaricomycetidae</taxon>
        <taxon>Agaricales</taxon>
        <taxon>Agaricales incertae sedis</taxon>
        <taxon>Dendrothele</taxon>
    </lineage>
</organism>
<dbReference type="Proteomes" id="UP000297245">
    <property type="component" value="Unassembled WGS sequence"/>
</dbReference>
<keyword evidence="3" id="KW-1185">Reference proteome</keyword>
<dbReference type="EMBL" id="ML179541">
    <property type="protein sequence ID" value="THU85535.1"/>
    <property type="molecule type" value="Genomic_DNA"/>
</dbReference>
<proteinExistence type="predicted"/>
<dbReference type="AlphaFoldDB" id="A0A4V4HD25"/>
<gene>
    <name evidence="2" type="ORF">K435DRAFT_843202</name>
</gene>
<accession>A0A4V4HD25</accession>
<protein>
    <submittedName>
        <fullName evidence="2">Uncharacterized protein</fullName>
    </submittedName>
</protein>
<evidence type="ECO:0000256" key="1">
    <source>
        <dbReference type="SAM" id="MobiDB-lite"/>
    </source>
</evidence>
<sequence length="127" mass="14171">MTTSAPLNEPVPCLAGLALIQTQLGILAKRFLTSEKIEKYYGGDAAYAINSYWNYLKTPNSILPIIDGGRTVSGHAPQTHLSKAPLKKQHLVKMSKRQLGEPQSSGRMYSTMQKRERKRESLQLEKA</sequence>
<feature type="compositionally biased region" description="Polar residues" evidence="1">
    <location>
        <begin position="101"/>
        <end position="112"/>
    </location>
</feature>
<feature type="region of interest" description="Disordered" evidence="1">
    <location>
        <begin position="95"/>
        <end position="127"/>
    </location>
</feature>
<feature type="compositionally biased region" description="Basic and acidic residues" evidence="1">
    <location>
        <begin position="118"/>
        <end position="127"/>
    </location>
</feature>